<protein>
    <submittedName>
        <fullName evidence="2">Uncharacterized protein</fullName>
    </submittedName>
</protein>
<dbReference type="Proteomes" id="UP001501624">
    <property type="component" value="Unassembled WGS sequence"/>
</dbReference>
<gene>
    <name evidence="2" type="ORF">GCM10022380_49150</name>
</gene>
<evidence type="ECO:0000313" key="2">
    <source>
        <dbReference type="EMBL" id="GAA3824516.1"/>
    </source>
</evidence>
<evidence type="ECO:0000256" key="1">
    <source>
        <dbReference type="SAM" id="MobiDB-lite"/>
    </source>
</evidence>
<proteinExistence type="predicted"/>
<name>A0ABP7IR43_9PSEU</name>
<feature type="region of interest" description="Disordered" evidence="1">
    <location>
        <begin position="201"/>
        <end position="224"/>
    </location>
</feature>
<reference evidence="3" key="1">
    <citation type="journal article" date="2019" name="Int. J. Syst. Evol. Microbiol.">
        <title>The Global Catalogue of Microorganisms (GCM) 10K type strain sequencing project: providing services to taxonomists for standard genome sequencing and annotation.</title>
        <authorList>
            <consortium name="The Broad Institute Genomics Platform"/>
            <consortium name="The Broad Institute Genome Sequencing Center for Infectious Disease"/>
            <person name="Wu L."/>
            <person name="Ma J."/>
        </authorList>
    </citation>
    <scope>NUCLEOTIDE SEQUENCE [LARGE SCALE GENOMIC DNA]</scope>
    <source>
        <strain evidence="3">JCM 17017</strain>
    </source>
</reference>
<keyword evidence="3" id="KW-1185">Reference proteome</keyword>
<feature type="region of interest" description="Disordered" evidence="1">
    <location>
        <begin position="50"/>
        <end position="78"/>
    </location>
</feature>
<evidence type="ECO:0000313" key="3">
    <source>
        <dbReference type="Proteomes" id="UP001501624"/>
    </source>
</evidence>
<feature type="compositionally biased region" description="Low complexity" evidence="1">
    <location>
        <begin position="206"/>
        <end position="224"/>
    </location>
</feature>
<sequence>MWQIFPGMAPDGYITDPQGRIRPRHNRKGGKAVVAALAVGALAAGGTGLTTGGGTAGGSATSAHGKSAGKDAARKGQRGEAWKRIGLRQLRQTAHAATACGSHSYGQVQQFFRKHPCRKLDRLLLAIGDTRGNTVVVSIAWVRMPTASTAAELKELADTDGTGNVEPLAAGALGLAGVEFTGQYYGSRRDGSLVVIAEAAPGGGRPDPAAMDDAAEVAAEFPPP</sequence>
<feature type="compositionally biased region" description="Basic and acidic residues" evidence="1">
    <location>
        <begin position="68"/>
        <end position="78"/>
    </location>
</feature>
<accession>A0ABP7IR43</accession>
<dbReference type="EMBL" id="BAABCM010000007">
    <property type="protein sequence ID" value="GAA3824516.1"/>
    <property type="molecule type" value="Genomic_DNA"/>
</dbReference>
<organism evidence="2 3">
    <name type="scientific">Amycolatopsis tucumanensis</name>
    <dbReference type="NCBI Taxonomy" id="401106"/>
    <lineage>
        <taxon>Bacteria</taxon>
        <taxon>Bacillati</taxon>
        <taxon>Actinomycetota</taxon>
        <taxon>Actinomycetes</taxon>
        <taxon>Pseudonocardiales</taxon>
        <taxon>Pseudonocardiaceae</taxon>
        <taxon>Amycolatopsis</taxon>
    </lineage>
</organism>
<comment type="caution">
    <text evidence="2">The sequence shown here is derived from an EMBL/GenBank/DDBJ whole genome shotgun (WGS) entry which is preliminary data.</text>
</comment>